<dbReference type="PANTHER" id="PTHR37464">
    <property type="entry name" value="BLL2463 PROTEIN"/>
    <property type="match status" value="1"/>
</dbReference>
<feature type="transmembrane region" description="Helical" evidence="1">
    <location>
        <begin position="6"/>
        <end position="24"/>
    </location>
</feature>
<dbReference type="InterPro" id="IPR029062">
    <property type="entry name" value="Class_I_gatase-like"/>
</dbReference>
<dbReference type="EMBL" id="JADOET010000014">
    <property type="protein sequence ID" value="MBF8151033.1"/>
    <property type="molecule type" value="Genomic_DNA"/>
</dbReference>
<sequence length="641" mass="72408">MQFKNPELLYALFLLVIPILIHLFQLRRFQKVEFTNVKFLKSVKLQTRKSSQLKKWITLLTRMLLLACVIIAFAQPFIPNTEEFNASQETVIYLDNSFSMEAKGSNGTLLNEAIQDIINTLPEDETISLFTNDESYRNTTVKALKNDLIQLSHSPNQLSYDAVYLKGKQLFSNIGAATRNLVLVSDFQQKGNPLTFEVDSTFQLKLVQPKSTIATNICIDSLYTTNITGETIDLNVKLSNVAEPIDNVSISLFNNDILLTKSAVDINKEAETTFTIANNKVINGKLVIDDAGLQYDNVFYFNINAKPKIKVLAINERTDDSFLKRIYTEDEFDYKSFELTALNFKLIPEQNLIVLNELETISNALKTALIAFKNDGGKILIIPSNTIALNSYNQLLKDLSITTFSNQNTSEKRLTSINYNHPLLANAFYSKVTNFQYPKVKQSYRFSSNSNAVLSYEDGTPFLIGDTNSYAFSSALNSENSNFKNSQLIIPVLYNMGLQSLKLSKLYYTIGQPNSIAIQTSIGQDDILTLESDETSVIPLQKTYSKSVILETEEYPNTAGILKVKNKEQVLQNLSFNYNRSESNLSYYDLSPLNNVTVDSSLATTINTIKSNTTINALWKWFVIFALVFLIVEMLLLKYLK</sequence>
<dbReference type="Pfam" id="PF07584">
    <property type="entry name" value="BatA"/>
    <property type="match status" value="1"/>
</dbReference>
<keyword evidence="4" id="KW-1185">Reference proteome</keyword>
<proteinExistence type="predicted"/>
<feature type="transmembrane region" description="Helical" evidence="1">
    <location>
        <begin position="618"/>
        <end position="637"/>
    </location>
</feature>
<dbReference type="InterPro" id="IPR024163">
    <property type="entry name" value="Aerotolerance_reg_N"/>
</dbReference>
<comment type="caution">
    <text evidence="3">The sequence shown here is derived from an EMBL/GenBank/DDBJ whole genome shotgun (WGS) entry which is preliminary data.</text>
</comment>
<feature type="domain" description="Aerotolerance regulator N-terminal" evidence="2">
    <location>
        <begin position="1"/>
        <end position="76"/>
    </location>
</feature>
<dbReference type="InterPro" id="IPR011933">
    <property type="entry name" value="Double_TM_dom"/>
</dbReference>
<evidence type="ECO:0000313" key="4">
    <source>
        <dbReference type="Proteomes" id="UP000611215"/>
    </source>
</evidence>
<gene>
    <name evidence="3" type="ORF">ITJ86_14070</name>
</gene>
<protein>
    <submittedName>
        <fullName evidence="3">BatA domain-containing protein</fullName>
    </submittedName>
</protein>
<feature type="transmembrane region" description="Helical" evidence="1">
    <location>
        <begin position="56"/>
        <end position="78"/>
    </location>
</feature>
<organism evidence="3 4">
    <name type="scientific">Winogradskyella marina</name>
    <dbReference type="NCBI Taxonomy" id="2785530"/>
    <lineage>
        <taxon>Bacteria</taxon>
        <taxon>Pseudomonadati</taxon>
        <taxon>Bacteroidota</taxon>
        <taxon>Flavobacteriia</taxon>
        <taxon>Flavobacteriales</taxon>
        <taxon>Flavobacteriaceae</taxon>
        <taxon>Winogradskyella</taxon>
    </lineage>
</organism>
<dbReference type="NCBIfam" id="TIGR02226">
    <property type="entry name" value="two_anch"/>
    <property type="match status" value="1"/>
</dbReference>
<dbReference type="PANTHER" id="PTHR37464:SF1">
    <property type="entry name" value="BLL2463 PROTEIN"/>
    <property type="match status" value="1"/>
</dbReference>
<keyword evidence="1" id="KW-0472">Membrane</keyword>
<reference evidence="3 4" key="1">
    <citation type="submission" date="2020-11" db="EMBL/GenBank/DDBJ databases">
        <title>Winogradskyella marina sp. nov., isolated from marine sediment.</title>
        <authorList>
            <person name="Bo J."/>
            <person name="Wang S."/>
            <person name="Song X."/>
            <person name="Du Z."/>
        </authorList>
    </citation>
    <scope>NUCLEOTIDE SEQUENCE [LARGE SCALE GENOMIC DNA]</scope>
    <source>
        <strain evidence="3 4">F6397</strain>
    </source>
</reference>
<keyword evidence="1" id="KW-1133">Transmembrane helix</keyword>
<evidence type="ECO:0000256" key="1">
    <source>
        <dbReference type="SAM" id="Phobius"/>
    </source>
</evidence>
<evidence type="ECO:0000313" key="3">
    <source>
        <dbReference type="EMBL" id="MBF8151033.1"/>
    </source>
</evidence>
<accession>A0ABS0EKS5</accession>
<evidence type="ECO:0000259" key="2">
    <source>
        <dbReference type="Pfam" id="PF07584"/>
    </source>
</evidence>
<name>A0ABS0EKS5_9FLAO</name>
<dbReference type="SUPFAM" id="SSF52317">
    <property type="entry name" value="Class I glutamine amidotransferase-like"/>
    <property type="match status" value="1"/>
</dbReference>
<dbReference type="Proteomes" id="UP000611215">
    <property type="component" value="Unassembled WGS sequence"/>
</dbReference>
<dbReference type="RefSeq" id="WP_195872291.1">
    <property type="nucleotide sequence ID" value="NZ_JADOET010000014.1"/>
</dbReference>
<keyword evidence="1" id="KW-0812">Transmembrane</keyword>